<dbReference type="SMART" id="SM00612">
    <property type="entry name" value="Kelch"/>
    <property type="match status" value="6"/>
</dbReference>
<dbReference type="OrthoDB" id="426872at2759"/>
<dbReference type="EMBL" id="CAMXCT030001913">
    <property type="protein sequence ID" value="CAL4781475.1"/>
    <property type="molecule type" value="Genomic_DNA"/>
</dbReference>
<evidence type="ECO:0000256" key="2">
    <source>
        <dbReference type="ARBA" id="ARBA00022737"/>
    </source>
</evidence>
<gene>
    <name evidence="3" type="ORF">C1SCF055_LOCUS20833</name>
</gene>
<accession>A0A9P1CNN6</accession>
<dbReference type="AlphaFoldDB" id="A0A9P1CNN6"/>
<evidence type="ECO:0000313" key="5">
    <source>
        <dbReference type="Proteomes" id="UP001152797"/>
    </source>
</evidence>
<keyword evidence="5" id="KW-1185">Reference proteome</keyword>
<proteinExistence type="predicted"/>
<reference evidence="3" key="1">
    <citation type="submission" date="2022-10" db="EMBL/GenBank/DDBJ databases">
        <authorList>
            <person name="Chen Y."/>
            <person name="Dougan E. K."/>
            <person name="Chan C."/>
            <person name="Rhodes N."/>
            <person name="Thang M."/>
        </authorList>
    </citation>
    <scope>NUCLEOTIDE SEQUENCE</scope>
</reference>
<evidence type="ECO:0000313" key="3">
    <source>
        <dbReference type="EMBL" id="CAI3994163.1"/>
    </source>
</evidence>
<sequence length="432" mass="46511">MEEVVIDSTQEHLNRLSHEVIYQQGLIAALRQDVESCKDQVAALRDCLHSNGVVDGMRFLVHLHRHKFESACAAYGLGPPLPLDFVIDIRAVAMAVGSFAGYSAMRALREVCQSTAPAAADALERLSPGHLYLCGGFEGQLALSSVERLDPHAGQWEVLPPMMEARQYTSAGVIGGKIFVCGGWAGPQPVRSVECYDPTVDRWSPMPPMLVARWGAGAGVINKRLYICGGLDESRQPLNSVEAFTPPGVSVQMPHCTPRERQAAAGNGNWQVMPAMAERRGWPAAVSLQGLLYVCGGRDEQREPLSSVERLNHFPSIWLPLPAMSSQRAGASAAACGGRLYVCGGAFGAQMLNSVERFDPKVGTWETLPPMTARRAYVAAATIAGTIHVFGGSDGGQCLLSSERFDPTLNTWSPLPDMNERRSGAASVALMI</sequence>
<dbReference type="PRINTS" id="PR00501">
    <property type="entry name" value="KELCHREPEAT"/>
</dbReference>
<dbReference type="Pfam" id="PF24681">
    <property type="entry name" value="Kelch_KLHDC2_KLHL20_DRC7"/>
    <property type="match status" value="1"/>
</dbReference>
<keyword evidence="1" id="KW-0880">Kelch repeat</keyword>
<dbReference type="Proteomes" id="UP001152797">
    <property type="component" value="Unassembled WGS sequence"/>
</dbReference>
<reference evidence="4" key="2">
    <citation type="submission" date="2024-04" db="EMBL/GenBank/DDBJ databases">
        <authorList>
            <person name="Chen Y."/>
            <person name="Shah S."/>
            <person name="Dougan E. K."/>
            <person name="Thang M."/>
            <person name="Chan C."/>
        </authorList>
    </citation>
    <scope>NUCLEOTIDE SEQUENCE [LARGE SCALE GENOMIC DNA]</scope>
</reference>
<dbReference type="PANTHER" id="PTHR46344:SF27">
    <property type="entry name" value="KELCH REPEAT SUPERFAMILY PROTEIN"/>
    <property type="match status" value="1"/>
</dbReference>
<dbReference type="SUPFAM" id="SSF117281">
    <property type="entry name" value="Kelch motif"/>
    <property type="match status" value="2"/>
</dbReference>
<keyword evidence="2" id="KW-0677">Repeat</keyword>
<protein>
    <submittedName>
        <fullName evidence="3">Uncharacterized protein</fullName>
    </submittedName>
</protein>
<dbReference type="Pfam" id="PF01344">
    <property type="entry name" value="Kelch_1"/>
    <property type="match status" value="3"/>
</dbReference>
<dbReference type="PANTHER" id="PTHR46344">
    <property type="entry name" value="OS02G0202900 PROTEIN"/>
    <property type="match status" value="1"/>
</dbReference>
<evidence type="ECO:0000256" key="1">
    <source>
        <dbReference type="ARBA" id="ARBA00022441"/>
    </source>
</evidence>
<dbReference type="InterPro" id="IPR015915">
    <property type="entry name" value="Kelch-typ_b-propeller"/>
</dbReference>
<dbReference type="Gene3D" id="2.120.10.80">
    <property type="entry name" value="Kelch-type beta propeller"/>
    <property type="match status" value="2"/>
</dbReference>
<evidence type="ECO:0000313" key="4">
    <source>
        <dbReference type="EMBL" id="CAL1147538.1"/>
    </source>
</evidence>
<comment type="caution">
    <text evidence="3">The sequence shown here is derived from an EMBL/GenBank/DDBJ whole genome shotgun (WGS) entry which is preliminary data.</text>
</comment>
<dbReference type="EMBL" id="CAMXCT010001913">
    <property type="protein sequence ID" value="CAI3994163.1"/>
    <property type="molecule type" value="Genomic_DNA"/>
</dbReference>
<organism evidence="3">
    <name type="scientific">Cladocopium goreaui</name>
    <dbReference type="NCBI Taxonomy" id="2562237"/>
    <lineage>
        <taxon>Eukaryota</taxon>
        <taxon>Sar</taxon>
        <taxon>Alveolata</taxon>
        <taxon>Dinophyceae</taxon>
        <taxon>Suessiales</taxon>
        <taxon>Symbiodiniaceae</taxon>
        <taxon>Cladocopium</taxon>
    </lineage>
</organism>
<name>A0A9P1CNN6_9DINO</name>
<dbReference type="EMBL" id="CAMXCT020001913">
    <property type="protein sequence ID" value="CAL1147538.1"/>
    <property type="molecule type" value="Genomic_DNA"/>
</dbReference>
<dbReference type="InterPro" id="IPR006652">
    <property type="entry name" value="Kelch_1"/>
</dbReference>